<sequence>MWLLLTLLLFAGTVSADSEHSWKVGNEYTYLVRSRTLTSLGDLSDVHTGILIKALLTVQAKDSNVLAAKVWNGQYARIQQSMPDGWETEISDQMLELRDLPISGKPFQIRMKHGLIRDLIVDRDVPTWEVNLLKSIVAQLQVDTQGNNAIRMNSMQVPTDNDPYASFKAMEDSMGGKCEVLYDIAPLSDFVIHRSPELVPMPTLKGDGHHMEIIKTKNFDNCDQRINYHFGTMANSRWEPGTNKNGKFFSRSSTSRIVISGSLKHFTIQSSVTTSKMIVSPRLYDHQNGLVLGKMNLTLAKMEKMSKPLPTVNNPESTGNLVYIYNNPFSDVEERRVSKTAMNSNQIASENSLSSSEEKLKQDILSLRTGMTSSSSSSISSSEENDFWLPKPTLEDAPQNPLLPNFIGYKGKHIGKSGKVDVINAAKELISQIANELEDASNIPVHATLEKFMILCNLLRTMNRKQMNELENNMQISPNELKPNDKSQVVKQNTWTVFRDAITQTGTGPAFLTIKEWIERGNIRSMEAANIMSKLPKTVRTPTDSYIRSFFELLQNPKVTNEEFLNTAATVSFSEIIHNAQVDKRKIHNNYPVHTFGRLASKHDNSLYEEYIPFLERELRKAHQEKNSPRIQTYIMALGLIGEPKILSVFEPYLEGKQQMTVFQRTLMVSALGKLTETNPKLARSVLYKIYLNTMESHEVRCTAVFLLMKTNPPLSMLQRMAEFTKLDTNRQVNSAVKSTLQSLMKLKSPEWKDLAKKARSVNHLLTHHEYDYELSRGYIDEKILENQNIITHMILNYVGSEDSMIPRIFYLTWYSSYGDIKVPSTEVLAMISSVKSFIELSLRSVKDRETIISAAEKIAEELKIVPEELVPLEGNFMINNKYSLKYFPFDKHTLDKLPTCKLFNQKFPSTKFKRDSSNVSVISNYVEAVKEGKFMNVNMLESYDTVHSFPTETGLPFVYTFNVLKLTKASGTVQSQINPNFAFIANSNVRLIFSKKLQGRVGFVTPFEHRHFISGIDSNLHVYAPLKISLDMNTPKGNMQWKVWPMKGEEKSRLFHYSVVPYVSNHDILNLRPLSMEKGTRPIIPDDNTSLALPKNDGPFRLNVETGETNEDLWELVDTEKLIDHLVLPWTMDNERYLKMDMYMNLEEEQKDPVVFSMSYDSKVMTSDTDSGNWTPKMTAVEPTDKQANSKTRRQEMMKEAGRGIKSAKSYVVDVRMHIPGESESETVLTFAWSDSNVERKGRLLGFWRIEMPRNNVNYEVCIGSQTMISPETLLSYDEKMDEKPKIDFNMDIRYGKNCGNGERIDVNGKVSQSQRLKELTRATSIIKDCVEEMKRGNKILRTCQKAIILSMLLDELDISMEVPSDTLIALYSQGLISLSEFDNLDVSVDLSNPKNAGKKKIDMRAKLNEYLDKADVVVNTPIMDAHFKDVRLSDFGFAVEDILDTADEDLLINNIFYEEETSCMLDKTRAQTFDGKEYPLRLGSCWHTVMTTYPKINPDNHNEKLHIPKDRSVSILSRENEAGQKEVKILLGNDNIKFVPATTGQVEVFVNGDKIVISRNKAYQKMEENEVIFEIYKIGDRFIGLTSDKFDVSLALDGERVMIKAFEDYRYSVRGLCGNFDHDSTNDFMGPKNCLFRKPEHFIASYALINNQCEGDSLNVAKSLQDHDCIRQEKTRQSNVISDSESGRSDTEMSTWGHQNVNKHCMIHRTQVKETDDKICFTMRPVVSCASGCTAVETKLKSYKFHCMEKNEAAMKLKKRIEKGANPDLTSSDPLMNDNHNINVSSEKN</sequence>
<dbReference type="SUPFAM" id="SSF48431">
    <property type="entry name" value="Lipovitellin-phosvitin complex, superhelical domain"/>
    <property type="match status" value="1"/>
</dbReference>
<dbReference type="GO" id="GO:0045735">
    <property type="term" value="F:nutrient reservoir activity"/>
    <property type="evidence" value="ECO:0007669"/>
    <property type="project" value="UniProtKB-KW"/>
</dbReference>
<feature type="chain" id="PRO_5013150075" evidence="7">
    <location>
        <begin position="17"/>
        <end position="1791"/>
    </location>
</feature>
<dbReference type="InterPro" id="IPR011030">
    <property type="entry name" value="Lipovitellin_superhlx_dom"/>
</dbReference>
<dbReference type="InterPro" id="IPR015819">
    <property type="entry name" value="Lipid_transp_b-sht_shell"/>
</dbReference>
<dbReference type="InterPro" id="IPR015816">
    <property type="entry name" value="Vitellinogen_b-sht_N"/>
</dbReference>
<keyword evidence="4" id="KW-0325">Glycoprotein</keyword>
<organism evidence="10 11">
    <name type="scientific">Apis cerana cerana</name>
    <name type="common">Oriental honeybee</name>
    <dbReference type="NCBI Taxonomy" id="94128"/>
    <lineage>
        <taxon>Eukaryota</taxon>
        <taxon>Metazoa</taxon>
        <taxon>Ecdysozoa</taxon>
        <taxon>Arthropoda</taxon>
        <taxon>Hexapoda</taxon>
        <taxon>Insecta</taxon>
        <taxon>Pterygota</taxon>
        <taxon>Neoptera</taxon>
        <taxon>Endopterygota</taxon>
        <taxon>Hymenoptera</taxon>
        <taxon>Apocrita</taxon>
        <taxon>Aculeata</taxon>
        <taxon>Apoidea</taxon>
        <taxon>Anthophila</taxon>
        <taxon>Apidae</taxon>
        <taxon>Apis</taxon>
    </lineage>
</organism>
<evidence type="ECO:0000256" key="3">
    <source>
        <dbReference type="ARBA" id="ARBA00023157"/>
    </source>
</evidence>
<proteinExistence type="predicted"/>
<dbReference type="Proteomes" id="UP000242457">
    <property type="component" value="Unassembled WGS sequence"/>
</dbReference>
<dbReference type="Gene3D" id="2.20.80.10">
    <property type="entry name" value="Lipovitellin-phosvitin complex, chain A, domain 4"/>
    <property type="match status" value="1"/>
</dbReference>
<dbReference type="SMR" id="A0A2A3ENL1"/>
<feature type="compositionally biased region" description="Polar residues" evidence="6">
    <location>
        <begin position="1770"/>
        <end position="1791"/>
    </location>
</feature>
<evidence type="ECO:0000259" key="9">
    <source>
        <dbReference type="PROSITE" id="PS51233"/>
    </source>
</evidence>
<dbReference type="STRING" id="94128.A0A2A3ENL1"/>
<dbReference type="SMART" id="SM00216">
    <property type="entry name" value="VWD"/>
    <property type="match status" value="1"/>
</dbReference>
<keyword evidence="1 7" id="KW-0732">Signal</keyword>
<dbReference type="SUPFAM" id="SSF56968">
    <property type="entry name" value="Lipovitellin-phosvitin complex, beta-sheet shell regions"/>
    <property type="match status" value="2"/>
</dbReference>
<dbReference type="PROSITE" id="PS51233">
    <property type="entry name" value="VWFD"/>
    <property type="match status" value="1"/>
</dbReference>
<feature type="region of interest" description="Disordered" evidence="6">
    <location>
        <begin position="1677"/>
        <end position="1697"/>
    </location>
</feature>
<feature type="signal peptide" evidence="7">
    <location>
        <begin position="1"/>
        <end position="16"/>
    </location>
</feature>
<dbReference type="EMBL" id="KZ288206">
    <property type="protein sequence ID" value="PBC33094.1"/>
    <property type="molecule type" value="Genomic_DNA"/>
</dbReference>
<dbReference type="Pfam" id="PF01347">
    <property type="entry name" value="Vitellogenin_N"/>
    <property type="match status" value="1"/>
</dbReference>
<feature type="region of interest" description="Disordered" evidence="6">
    <location>
        <begin position="1168"/>
        <end position="1193"/>
    </location>
</feature>
<dbReference type="InterPro" id="IPR015255">
    <property type="entry name" value="Vitellinogen_open_b-sht"/>
</dbReference>
<feature type="region of interest" description="Disordered" evidence="6">
    <location>
        <begin position="1766"/>
        <end position="1791"/>
    </location>
</feature>
<dbReference type="FunFam" id="1.25.10.20:FF:000003">
    <property type="entry name" value="Vitellogenin C"/>
    <property type="match status" value="1"/>
</dbReference>
<feature type="compositionally biased region" description="Polar residues" evidence="6">
    <location>
        <begin position="1168"/>
        <end position="1177"/>
    </location>
</feature>
<dbReference type="SMART" id="SM00638">
    <property type="entry name" value="LPD_N"/>
    <property type="match status" value="1"/>
</dbReference>
<protein>
    <submittedName>
        <fullName evidence="10">Vitellogenin-3</fullName>
    </submittedName>
</protein>
<evidence type="ECO:0000313" key="10">
    <source>
        <dbReference type="EMBL" id="PBC33094.1"/>
    </source>
</evidence>
<feature type="domain" description="VWFD" evidence="9">
    <location>
        <begin position="1463"/>
        <end position="1656"/>
    </location>
</feature>
<dbReference type="Gene3D" id="2.30.230.10">
    <property type="entry name" value="Lipovitellin, beta-sheet shell regions, chain A"/>
    <property type="match status" value="1"/>
</dbReference>
<evidence type="ECO:0000313" key="11">
    <source>
        <dbReference type="Proteomes" id="UP000242457"/>
    </source>
</evidence>
<dbReference type="SMART" id="SM01169">
    <property type="entry name" value="DUF1943"/>
    <property type="match status" value="1"/>
</dbReference>
<name>A0A2A3ENL1_APICC</name>
<dbReference type="PANTHER" id="PTHR23345:SF15">
    <property type="entry name" value="VITELLOGENIN 1-RELATED"/>
    <property type="match status" value="1"/>
</dbReference>
<gene>
    <name evidence="10" type="ORF">APICC_04755</name>
</gene>
<keyword evidence="2" id="KW-0758">Storage protein</keyword>
<evidence type="ECO:0000256" key="5">
    <source>
        <dbReference type="PROSITE-ProRule" id="PRU00557"/>
    </source>
</evidence>
<dbReference type="Gene3D" id="1.25.10.20">
    <property type="entry name" value="Vitellinogen, superhelical"/>
    <property type="match status" value="1"/>
</dbReference>
<dbReference type="GO" id="GO:0005319">
    <property type="term" value="F:lipid transporter activity"/>
    <property type="evidence" value="ECO:0007669"/>
    <property type="project" value="InterPro"/>
</dbReference>
<evidence type="ECO:0000256" key="6">
    <source>
        <dbReference type="SAM" id="MobiDB-lite"/>
    </source>
</evidence>
<dbReference type="Pfam" id="PF09172">
    <property type="entry name" value="Vit_open_b-sht"/>
    <property type="match status" value="1"/>
</dbReference>
<dbReference type="InterPro" id="IPR001747">
    <property type="entry name" value="Vitellogenin_N"/>
</dbReference>
<evidence type="ECO:0000259" key="8">
    <source>
        <dbReference type="PROSITE" id="PS51211"/>
    </source>
</evidence>
<feature type="domain" description="Vitellogenin" evidence="8">
    <location>
        <begin position="22"/>
        <end position="810"/>
    </location>
</feature>
<evidence type="ECO:0000256" key="1">
    <source>
        <dbReference type="ARBA" id="ARBA00022729"/>
    </source>
</evidence>
<dbReference type="InterPro" id="IPR050733">
    <property type="entry name" value="Vitellogenin/Apolipophorin"/>
</dbReference>
<keyword evidence="11" id="KW-1185">Reference proteome</keyword>
<dbReference type="OrthoDB" id="160294at2759"/>
<dbReference type="PANTHER" id="PTHR23345">
    <property type="entry name" value="VITELLOGENIN-RELATED"/>
    <property type="match status" value="1"/>
</dbReference>
<dbReference type="Pfam" id="PF00094">
    <property type="entry name" value="VWD"/>
    <property type="match status" value="1"/>
</dbReference>
<evidence type="ECO:0000256" key="4">
    <source>
        <dbReference type="ARBA" id="ARBA00023180"/>
    </source>
</evidence>
<dbReference type="InterPro" id="IPR001846">
    <property type="entry name" value="VWF_type-D"/>
</dbReference>
<accession>A0A2A3ENL1</accession>
<comment type="caution">
    <text evidence="5">Lacks conserved residue(s) required for the propagation of feature annotation.</text>
</comment>
<keyword evidence="3" id="KW-1015">Disulfide bond</keyword>
<evidence type="ECO:0000256" key="7">
    <source>
        <dbReference type="SAM" id="SignalP"/>
    </source>
</evidence>
<evidence type="ECO:0000256" key="2">
    <source>
        <dbReference type="ARBA" id="ARBA00022761"/>
    </source>
</evidence>
<reference evidence="10 11" key="1">
    <citation type="submission" date="2014-07" db="EMBL/GenBank/DDBJ databases">
        <title>Genomic and transcriptomic analysis on Apis cerana provide comprehensive insights into honey bee biology.</title>
        <authorList>
            <person name="Diao Q."/>
            <person name="Sun L."/>
            <person name="Zheng H."/>
            <person name="Zheng H."/>
            <person name="Xu S."/>
            <person name="Wang S."/>
            <person name="Zeng Z."/>
            <person name="Hu F."/>
            <person name="Su S."/>
            <person name="Wu J."/>
        </authorList>
    </citation>
    <scope>NUCLEOTIDE SEQUENCE [LARGE SCALE GENOMIC DNA]</scope>
    <source>
        <tissue evidence="10">Pupae without intestine</tissue>
    </source>
</reference>
<dbReference type="PROSITE" id="PS51211">
    <property type="entry name" value="VITELLOGENIN"/>
    <property type="match status" value="1"/>
</dbReference>